<protein>
    <submittedName>
        <fullName evidence="1">Uncharacterized protein</fullName>
    </submittedName>
</protein>
<keyword evidence="4" id="KW-1185">Reference proteome</keyword>
<dbReference type="AlphaFoldDB" id="A0A1S1J5D7"/>
<reference evidence="1" key="2">
    <citation type="submission" date="2016-09" db="EMBL/GenBank/DDBJ databases">
        <authorList>
            <person name="Capua I."/>
            <person name="De Benedictis P."/>
            <person name="Joannis T."/>
            <person name="Lombin L.H."/>
            <person name="Cattoli G."/>
        </authorList>
    </citation>
    <scope>NUCLEOTIDE SEQUENCE [LARGE SCALE GENOMIC DNA]</scope>
    <source>
        <strain evidence="1">MSU</strain>
    </source>
</reference>
<evidence type="ECO:0000313" key="3">
    <source>
        <dbReference type="Proteomes" id="UP000180252"/>
    </source>
</evidence>
<comment type="caution">
    <text evidence="1">The sequence shown here is derived from an EMBL/GenBank/DDBJ whole genome shotgun (WGS) entry which is preliminary data.</text>
</comment>
<dbReference type="EMBL" id="MIKE01000024">
    <property type="protein sequence ID" value="OHT44774.1"/>
    <property type="molecule type" value="Genomic_DNA"/>
</dbReference>
<name>A0A1S1J5D7_9FLAO</name>
<evidence type="ECO:0000313" key="2">
    <source>
        <dbReference type="EMBL" id="OXB19550.1"/>
    </source>
</evidence>
<reference evidence="3" key="1">
    <citation type="submission" date="2016-09" db="EMBL/GenBank/DDBJ databases">
        <authorList>
            <person name="Chen S."/>
            <person name="Walker E."/>
        </authorList>
    </citation>
    <scope>NUCLEOTIDE SEQUENCE [LARGE SCALE GENOMIC DNA]</scope>
    <source>
        <strain evidence="3">MSU</strain>
    </source>
</reference>
<sequence length="140" mass="16224">MNVKGKLSFWEYNPDEAFNSRQIRVDIVNQIINKIAISGRFFFSHQGEIDKILLLNDKVYMTESYSKKTFCLQTKDGRSPQYFHMGGTMWALTKDFVDFIQTGKKSNHNNGYGGLYCTHWGYPVSEMEEIQELAISLGYL</sequence>
<proteinExistence type="predicted"/>
<dbReference type="Proteomes" id="UP000180252">
    <property type="component" value="Unassembled WGS sequence"/>
</dbReference>
<evidence type="ECO:0000313" key="1">
    <source>
        <dbReference type="EMBL" id="OHT44774.1"/>
    </source>
</evidence>
<evidence type="ECO:0000313" key="4">
    <source>
        <dbReference type="Proteomes" id="UP000198319"/>
    </source>
</evidence>
<dbReference type="EMBL" id="MUHG01000018">
    <property type="protein sequence ID" value="OXB19550.1"/>
    <property type="molecule type" value="Genomic_DNA"/>
</dbReference>
<gene>
    <name evidence="2" type="ORF">B0A71_12835</name>
    <name evidence="1" type="ORF">BHE19_12040</name>
</gene>
<organism evidence="1 3">
    <name type="scientific">Flavobacterium tructae</name>
    <dbReference type="NCBI Taxonomy" id="1114873"/>
    <lineage>
        <taxon>Bacteria</taxon>
        <taxon>Pseudomonadati</taxon>
        <taxon>Bacteroidota</taxon>
        <taxon>Flavobacteriia</taxon>
        <taxon>Flavobacteriales</taxon>
        <taxon>Flavobacteriaceae</taxon>
        <taxon>Flavobacterium</taxon>
    </lineage>
</organism>
<dbReference type="Proteomes" id="UP000198319">
    <property type="component" value="Unassembled WGS sequence"/>
</dbReference>
<reference evidence="2 4" key="3">
    <citation type="submission" date="2016-11" db="EMBL/GenBank/DDBJ databases">
        <title>Whole genomes of Flavobacteriaceae.</title>
        <authorList>
            <person name="Stine C."/>
            <person name="Li C."/>
            <person name="Tadesse D."/>
        </authorList>
    </citation>
    <scope>NUCLEOTIDE SEQUENCE [LARGE SCALE GENOMIC DNA]</scope>
    <source>
        <strain evidence="2 4">ATCC BAA-2541</strain>
    </source>
</reference>
<accession>A0A1S1J5D7</accession>